<dbReference type="Gene3D" id="3.30.70.120">
    <property type="match status" value="1"/>
</dbReference>
<keyword evidence="9" id="KW-1185">Reference proteome</keyword>
<organism evidence="8 9">
    <name type="scientific">Virgibacillus litoralis</name>
    <dbReference type="NCBI Taxonomy" id="578221"/>
    <lineage>
        <taxon>Bacteria</taxon>
        <taxon>Bacillati</taxon>
        <taxon>Bacillota</taxon>
        <taxon>Bacilli</taxon>
        <taxon>Bacillales</taxon>
        <taxon>Bacillaceae</taxon>
        <taxon>Virgibacillus</taxon>
    </lineage>
</organism>
<evidence type="ECO:0000256" key="1">
    <source>
        <dbReference type="ARBA" id="ARBA00004651"/>
    </source>
</evidence>
<name>A0ABS4HG73_9BACI</name>
<dbReference type="InterPro" id="IPR015867">
    <property type="entry name" value="N-reg_PII/ATP_PRibTrfase_C"/>
</dbReference>
<keyword evidence="2" id="KW-1003">Cell membrane</keyword>
<evidence type="ECO:0000256" key="6">
    <source>
        <dbReference type="SAM" id="Phobius"/>
    </source>
</evidence>
<comment type="caution">
    <text evidence="8">The sequence shown here is derived from an EMBL/GenBank/DDBJ whole genome shotgun (WGS) entry which is preliminary data.</text>
</comment>
<evidence type="ECO:0000256" key="2">
    <source>
        <dbReference type="ARBA" id="ARBA00022475"/>
    </source>
</evidence>
<feature type="transmembrane region" description="Helical" evidence="6">
    <location>
        <begin position="7"/>
        <end position="27"/>
    </location>
</feature>
<evidence type="ECO:0000313" key="8">
    <source>
        <dbReference type="EMBL" id="MBP1949921.1"/>
    </source>
</evidence>
<evidence type="ECO:0000256" key="3">
    <source>
        <dbReference type="ARBA" id="ARBA00022692"/>
    </source>
</evidence>
<sequence length="287" mass="31323">MPKLISDILLIIIGSMIYALALTLLVIPNQLAEGGIPGASIILHYAFDWSPGIVNFVLTSVILLVGYRVLPRRTVFLSVLTAPLISFFIFISEGKAEPLGDPLVSAIFAGFIIGIGAGLIFRTGSSMGGSSIIARMFHYNLGWDLTRTNFALDSCIVLSGLLVIGPLNTMYTIVSLFVGKKSTDLIMEGLDTRKAVSVISTQASVLADEVIKEMKTSATVFKGYGGYLKEDKDMTYIIINKFQLMRLKRIINSVDDRAFVVIHDVRDVFGGSFSWPKKSKQGQVPHP</sequence>
<dbReference type="Proteomes" id="UP001519328">
    <property type="component" value="Unassembled WGS sequence"/>
</dbReference>
<feature type="transmembrane region" description="Helical" evidence="6">
    <location>
        <begin position="74"/>
        <end position="91"/>
    </location>
</feature>
<keyword evidence="5 6" id="KW-0472">Membrane</keyword>
<comment type="subcellular location">
    <subcellularLocation>
        <location evidence="1">Cell membrane</location>
        <topology evidence="1">Multi-pass membrane protein</topology>
    </subcellularLocation>
</comment>
<reference evidence="8 9" key="1">
    <citation type="submission" date="2021-03" db="EMBL/GenBank/DDBJ databases">
        <title>Genomic Encyclopedia of Type Strains, Phase IV (KMG-IV): sequencing the most valuable type-strain genomes for metagenomic binning, comparative biology and taxonomic classification.</title>
        <authorList>
            <person name="Goeker M."/>
        </authorList>
    </citation>
    <scope>NUCLEOTIDE SEQUENCE [LARGE SCALE GENOMIC DNA]</scope>
    <source>
        <strain evidence="8 9">DSM 21085</strain>
    </source>
</reference>
<dbReference type="PANTHER" id="PTHR33545">
    <property type="entry name" value="UPF0750 MEMBRANE PROTEIN YITT-RELATED"/>
    <property type="match status" value="1"/>
</dbReference>
<dbReference type="PANTHER" id="PTHR33545:SF4">
    <property type="entry name" value="UPF0750 MEMBRANE PROTEIN YXKD"/>
    <property type="match status" value="1"/>
</dbReference>
<dbReference type="Pfam" id="PF02588">
    <property type="entry name" value="YitT_membrane"/>
    <property type="match status" value="1"/>
</dbReference>
<dbReference type="CDD" id="cd16380">
    <property type="entry name" value="YitT_C"/>
    <property type="match status" value="1"/>
</dbReference>
<dbReference type="PIRSF" id="PIRSF006483">
    <property type="entry name" value="Membrane_protein_YitT"/>
    <property type="match status" value="1"/>
</dbReference>
<accession>A0ABS4HG73</accession>
<keyword evidence="4 6" id="KW-1133">Transmembrane helix</keyword>
<evidence type="ECO:0000256" key="5">
    <source>
        <dbReference type="ARBA" id="ARBA00023136"/>
    </source>
</evidence>
<dbReference type="EMBL" id="JAGGKK010000016">
    <property type="protein sequence ID" value="MBP1949921.1"/>
    <property type="molecule type" value="Genomic_DNA"/>
</dbReference>
<keyword evidence="3 6" id="KW-0812">Transmembrane</keyword>
<dbReference type="InterPro" id="IPR051461">
    <property type="entry name" value="UPF0750_membrane"/>
</dbReference>
<feature type="transmembrane region" description="Helical" evidence="6">
    <location>
        <begin position="47"/>
        <end position="67"/>
    </location>
</feature>
<dbReference type="InterPro" id="IPR019264">
    <property type="entry name" value="DUF2179"/>
</dbReference>
<evidence type="ECO:0000259" key="7">
    <source>
        <dbReference type="Pfam" id="PF10035"/>
    </source>
</evidence>
<evidence type="ECO:0000256" key="4">
    <source>
        <dbReference type="ARBA" id="ARBA00022989"/>
    </source>
</evidence>
<dbReference type="RefSeq" id="WP_209481392.1">
    <property type="nucleotide sequence ID" value="NZ_JAGGKK010000016.1"/>
</dbReference>
<protein>
    <submittedName>
        <fullName evidence="8">Uncharacterized membrane-anchored protein YitT (DUF2179 family)</fullName>
    </submittedName>
</protein>
<gene>
    <name evidence="8" type="ORF">J2Z82_002877</name>
</gene>
<evidence type="ECO:0000313" key="9">
    <source>
        <dbReference type="Proteomes" id="UP001519328"/>
    </source>
</evidence>
<proteinExistence type="predicted"/>
<feature type="transmembrane region" description="Helical" evidence="6">
    <location>
        <begin position="103"/>
        <end position="121"/>
    </location>
</feature>
<dbReference type="Pfam" id="PF10035">
    <property type="entry name" value="DUF2179"/>
    <property type="match status" value="1"/>
</dbReference>
<dbReference type="InterPro" id="IPR003740">
    <property type="entry name" value="YitT"/>
</dbReference>
<feature type="domain" description="DUF2179" evidence="7">
    <location>
        <begin position="217"/>
        <end position="270"/>
    </location>
</feature>